<dbReference type="InterPro" id="IPR029149">
    <property type="entry name" value="Creatin/AminoP/Spt16_N"/>
</dbReference>
<dbReference type="Gene3D" id="3.40.350.10">
    <property type="entry name" value="Creatinase/prolidase N-terminal domain"/>
    <property type="match status" value="1"/>
</dbReference>
<dbReference type="InterPro" id="IPR000587">
    <property type="entry name" value="Creatinase_N"/>
</dbReference>
<feature type="domain" description="Peptidase M24" evidence="2">
    <location>
        <begin position="135"/>
        <end position="342"/>
    </location>
</feature>
<protein>
    <submittedName>
        <fullName evidence="4">Aminopeptidase</fullName>
    </submittedName>
</protein>
<sequence>MTLLDRLRHWLSENALDAVLIASRQNKLPHLGIATSSGYVLITPQQAHILVDFRYFADIADRVKGYQMHLLDATQTMPILVNRLLAAEHLTTLGFEGEHVSWQTGNQWREALDARLVSLSLDPLRQIKTAPEIALIRDACRIADASAAHIRRFIAPGMREREVAAELEWYMRQQGAEKPSFDTIVASGARGALPHGKASEKVIVAGEFVTLDFGCQYQGYCSDMTRTFLVAGRATKPDETPLYDIYQIVLRAQRAAINTVRPGVLCQDVDAAARRVISDAGFGECFGHNTGHAVGIDVHENPRFAPGDATPLRPGMVLTVEPGIYLPGEGGVRIEDMVLVTDTGHEVLYRQPTELQLTGEC</sequence>
<dbReference type="CDD" id="cd01092">
    <property type="entry name" value="APP-like"/>
    <property type="match status" value="1"/>
</dbReference>
<keyword evidence="1" id="KW-0378">Hydrolase</keyword>
<name>A0AA86IUP4_9ENTR</name>
<proteinExistence type="predicted"/>
<dbReference type="InterPro" id="IPR001714">
    <property type="entry name" value="Pept_M24_MAP"/>
</dbReference>
<evidence type="ECO:0000256" key="1">
    <source>
        <dbReference type="ARBA" id="ARBA00022801"/>
    </source>
</evidence>
<dbReference type="PANTHER" id="PTHR46112:SF3">
    <property type="entry name" value="AMINOPEPTIDASE YPDF"/>
    <property type="match status" value="1"/>
</dbReference>
<evidence type="ECO:0000259" key="3">
    <source>
        <dbReference type="Pfam" id="PF01321"/>
    </source>
</evidence>
<dbReference type="FunFam" id="3.90.230.10:FF:000014">
    <property type="entry name" value="Aminopeptidase P family protein"/>
    <property type="match status" value="1"/>
</dbReference>
<gene>
    <name evidence="4" type="ORF">ENKO_31240</name>
</gene>
<dbReference type="EMBL" id="AP024590">
    <property type="protein sequence ID" value="BCU56530.1"/>
    <property type="molecule type" value="Genomic_DNA"/>
</dbReference>
<dbReference type="GO" id="GO:0004177">
    <property type="term" value="F:aminopeptidase activity"/>
    <property type="evidence" value="ECO:0007669"/>
    <property type="project" value="UniProtKB-KW"/>
</dbReference>
<keyword evidence="4" id="KW-0031">Aminopeptidase</keyword>
<reference evidence="4" key="1">
    <citation type="submission" date="2021-04" db="EMBL/GenBank/DDBJ databases">
        <title>Difference and commonality of drug resistance evolution in various bacteria. and drug sensitivity profiles.</title>
        <authorList>
            <person name="Maeda T."/>
            <person name="Shibai A."/>
            <person name="Kawada K."/>
            <person name="Kotani H."/>
            <person name="Tarusawa Y."/>
            <person name="Tanabe K."/>
            <person name="Furusawa C."/>
        </authorList>
    </citation>
    <scope>NUCLEOTIDE SEQUENCE</scope>
    <source>
        <strain evidence="4">JCM 8580</strain>
    </source>
</reference>
<dbReference type="PRINTS" id="PR00599">
    <property type="entry name" value="MAPEPTIDASE"/>
</dbReference>
<dbReference type="SUPFAM" id="SSF55920">
    <property type="entry name" value="Creatinase/aminopeptidase"/>
    <property type="match status" value="1"/>
</dbReference>
<dbReference type="PANTHER" id="PTHR46112">
    <property type="entry name" value="AMINOPEPTIDASE"/>
    <property type="match status" value="1"/>
</dbReference>
<dbReference type="AlphaFoldDB" id="A0AA86IUP4"/>
<keyword evidence="4" id="KW-0645">Protease</keyword>
<evidence type="ECO:0000259" key="2">
    <source>
        <dbReference type="Pfam" id="PF00557"/>
    </source>
</evidence>
<accession>A0AA86IUP4</accession>
<dbReference type="RefSeq" id="WP_088220055.1">
    <property type="nucleotide sequence ID" value="NZ_AP024590.1"/>
</dbReference>
<dbReference type="Gene3D" id="3.90.230.10">
    <property type="entry name" value="Creatinase/methionine aminopeptidase superfamily"/>
    <property type="match status" value="1"/>
</dbReference>
<evidence type="ECO:0000313" key="4">
    <source>
        <dbReference type="EMBL" id="BCU56530.1"/>
    </source>
</evidence>
<evidence type="ECO:0000313" key="5">
    <source>
        <dbReference type="Proteomes" id="UP000682928"/>
    </source>
</evidence>
<dbReference type="GO" id="GO:0008235">
    <property type="term" value="F:metalloexopeptidase activity"/>
    <property type="evidence" value="ECO:0007669"/>
    <property type="project" value="UniProtKB-ARBA"/>
</dbReference>
<dbReference type="NCBIfam" id="NF007310">
    <property type="entry name" value="PRK09795.1"/>
    <property type="match status" value="1"/>
</dbReference>
<dbReference type="InterPro" id="IPR036005">
    <property type="entry name" value="Creatinase/aminopeptidase-like"/>
</dbReference>
<dbReference type="InterPro" id="IPR050659">
    <property type="entry name" value="Peptidase_M24B"/>
</dbReference>
<dbReference type="Pfam" id="PF00557">
    <property type="entry name" value="Peptidase_M24"/>
    <property type="match status" value="1"/>
</dbReference>
<dbReference type="Pfam" id="PF01321">
    <property type="entry name" value="Creatinase_N"/>
    <property type="match status" value="1"/>
</dbReference>
<feature type="domain" description="Creatinase N-terminal" evidence="3">
    <location>
        <begin position="4"/>
        <end position="125"/>
    </location>
</feature>
<dbReference type="SUPFAM" id="SSF53092">
    <property type="entry name" value="Creatinase/prolidase N-terminal domain"/>
    <property type="match status" value="1"/>
</dbReference>
<dbReference type="Proteomes" id="UP000682928">
    <property type="component" value="Chromosome"/>
</dbReference>
<dbReference type="InterPro" id="IPR000994">
    <property type="entry name" value="Pept_M24"/>
</dbReference>
<organism evidence="4 5">
    <name type="scientific">Enterobacter kobei</name>
    <dbReference type="NCBI Taxonomy" id="208224"/>
    <lineage>
        <taxon>Bacteria</taxon>
        <taxon>Pseudomonadati</taxon>
        <taxon>Pseudomonadota</taxon>
        <taxon>Gammaproteobacteria</taxon>
        <taxon>Enterobacterales</taxon>
        <taxon>Enterobacteriaceae</taxon>
        <taxon>Enterobacter</taxon>
        <taxon>Enterobacter cloacae complex</taxon>
    </lineage>
</organism>